<comment type="subunit">
    <text evidence="7">Subunit of the heterotrimeric GatCAB amidotransferase (AdT) complex, composed of A, B and C subunits.</text>
</comment>
<dbReference type="Proteomes" id="UP001153620">
    <property type="component" value="Chromosome 2"/>
</dbReference>
<dbReference type="InterPro" id="IPR017959">
    <property type="entry name" value="Asn/Gln-tRNA_amidoTrfase_suB/E"/>
</dbReference>
<dbReference type="GO" id="GO:0005524">
    <property type="term" value="F:ATP binding"/>
    <property type="evidence" value="ECO:0007669"/>
    <property type="project" value="UniProtKB-KW"/>
</dbReference>
<dbReference type="GO" id="GO:0030956">
    <property type="term" value="C:glutamyl-tRNA(Gln) amidotransferase complex"/>
    <property type="evidence" value="ECO:0007669"/>
    <property type="project" value="UniProtKB-UniRule"/>
</dbReference>
<keyword evidence="7" id="KW-0496">Mitochondrion</keyword>
<evidence type="ECO:0000256" key="5">
    <source>
        <dbReference type="ARBA" id="ARBA00022917"/>
    </source>
</evidence>
<reference evidence="9" key="2">
    <citation type="submission" date="2022-10" db="EMBL/GenBank/DDBJ databases">
        <authorList>
            <consortium name="ENA_rothamsted_submissions"/>
            <consortium name="culmorum"/>
            <person name="King R."/>
        </authorList>
    </citation>
    <scope>NUCLEOTIDE SEQUENCE</scope>
</reference>
<dbReference type="NCBIfam" id="TIGR00133">
    <property type="entry name" value="gatB"/>
    <property type="match status" value="1"/>
</dbReference>
<dbReference type="InterPro" id="IPR018027">
    <property type="entry name" value="Asn/Gln_amidotransferase"/>
</dbReference>
<dbReference type="InterPro" id="IPR023168">
    <property type="entry name" value="GatB_Yqey_C_2"/>
</dbReference>
<dbReference type="PANTHER" id="PTHR11659">
    <property type="entry name" value="GLUTAMYL-TRNA GLN AMIDOTRANSFERASE SUBUNIT B MITOCHONDRIAL AND PROKARYOTIC PET112-RELATED"/>
    <property type="match status" value="1"/>
</dbReference>
<feature type="domain" description="Asn/Gln amidotransferase" evidence="8">
    <location>
        <begin position="378"/>
        <end position="529"/>
    </location>
</feature>
<dbReference type="InterPro" id="IPR003789">
    <property type="entry name" value="Asn/Gln_tRNA_amidoTrase-B-like"/>
</dbReference>
<evidence type="ECO:0000256" key="6">
    <source>
        <dbReference type="ARBA" id="ARBA00047913"/>
    </source>
</evidence>
<dbReference type="HAMAP" id="MF_00121">
    <property type="entry name" value="GatB"/>
    <property type="match status" value="1"/>
</dbReference>
<accession>A0A9N9RUM0</accession>
<protein>
    <recommendedName>
        <fullName evidence="7">Glutamyl-tRNA(Gln) amidotransferase subunit B, mitochondrial</fullName>
        <shortName evidence="7">Glu-AdT subunit B</shortName>
        <ecNumber evidence="7">6.3.5.-</ecNumber>
    </recommendedName>
</protein>
<comment type="catalytic activity">
    <reaction evidence="6 7">
        <text>L-glutamyl-tRNA(Gln) + L-glutamine + ATP + H2O = L-glutaminyl-tRNA(Gln) + L-glutamate + ADP + phosphate + H(+)</text>
        <dbReference type="Rhea" id="RHEA:17521"/>
        <dbReference type="Rhea" id="RHEA-COMP:9681"/>
        <dbReference type="Rhea" id="RHEA-COMP:9684"/>
        <dbReference type="ChEBI" id="CHEBI:15377"/>
        <dbReference type="ChEBI" id="CHEBI:15378"/>
        <dbReference type="ChEBI" id="CHEBI:29985"/>
        <dbReference type="ChEBI" id="CHEBI:30616"/>
        <dbReference type="ChEBI" id="CHEBI:43474"/>
        <dbReference type="ChEBI" id="CHEBI:58359"/>
        <dbReference type="ChEBI" id="CHEBI:78520"/>
        <dbReference type="ChEBI" id="CHEBI:78521"/>
        <dbReference type="ChEBI" id="CHEBI:456216"/>
    </reaction>
</comment>
<dbReference type="SUPFAM" id="SSF89095">
    <property type="entry name" value="GatB/YqeY motif"/>
    <property type="match status" value="1"/>
</dbReference>
<dbReference type="Gene3D" id="1.10.10.410">
    <property type="match status" value="1"/>
</dbReference>
<keyword evidence="4 7" id="KW-0067">ATP-binding</keyword>
<comment type="function">
    <text evidence="7">Allows the formation of correctly charged Gln-tRNA(Gln) through the transamidation of misacylated Glu-tRNA(Gln) in the mitochondria. The reaction takes place in the presence of glutamine and ATP through an activated gamma-phospho-Glu-tRNA(Gln).</text>
</comment>
<dbReference type="GO" id="GO:0032543">
    <property type="term" value="P:mitochondrial translation"/>
    <property type="evidence" value="ECO:0007669"/>
    <property type="project" value="UniProtKB-UniRule"/>
</dbReference>
<evidence type="ECO:0000256" key="4">
    <source>
        <dbReference type="ARBA" id="ARBA00022840"/>
    </source>
</evidence>
<keyword evidence="5 7" id="KW-0648">Protein biosynthesis</keyword>
<sequence>MFGIIQLNLCKLFNRNLRIKTINNGHKTFSTKPKLKANVFKSVIGLEIHAQILSESKLFSGAKNTFASEINSCVGLLDAGIPGCLPVLNKRCVEAGVKTALALSCAINEVSMFDRKHYFYSDLPSGYQITQQRAPLAGKGSLIFPVITPANNSKPYYKAVRIHQIQLEQDSGKSLHDDELKISLIDLNRAGIPLMELVFEPDLEDGEEAAALVKELILIFNSIETCSCKMEEGALRVDANVSIHKEGEPLGVRTEIKNIGSVRGVAQAIAYEIERQKIVKIGGGVIINETRQWDAISKTTIPMRDKEVVQDYRYMPEPNLLPLHLNMNGNESDELVNVKSIQKSLPVLPQGLRDELINKYKLSETTAIIIVNDPVLHKYFQDIINSNQLRSPKLITNILINELLTTCNKNKTDLEKCPISAKQLGELIDMLESHELSLNLAKLVLQEMFHNQKSPQVIATENDWKQISDDKEIRKICEKVLGSESGQKMQQQYKAGKSKILLAIAGEIKNKTNNRINMAKVMDMLKELLK</sequence>
<evidence type="ECO:0000256" key="3">
    <source>
        <dbReference type="ARBA" id="ARBA00022741"/>
    </source>
</evidence>
<dbReference type="GO" id="GO:0070681">
    <property type="term" value="P:glutaminyl-tRNAGln biosynthesis via transamidation"/>
    <property type="evidence" value="ECO:0007669"/>
    <property type="project" value="UniProtKB-UniRule"/>
</dbReference>
<dbReference type="Pfam" id="PF02637">
    <property type="entry name" value="GatB_Yqey"/>
    <property type="match status" value="1"/>
</dbReference>
<evidence type="ECO:0000313" key="10">
    <source>
        <dbReference type="Proteomes" id="UP001153620"/>
    </source>
</evidence>
<evidence type="ECO:0000256" key="2">
    <source>
        <dbReference type="ARBA" id="ARBA00022598"/>
    </source>
</evidence>
<keyword evidence="2 7" id="KW-0436">Ligase</keyword>
<proteinExistence type="inferred from homology"/>
<dbReference type="EMBL" id="OU895878">
    <property type="protein sequence ID" value="CAG9804052.1"/>
    <property type="molecule type" value="Genomic_DNA"/>
</dbReference>
<dbReference type="InterPro" id="IPR014746">
    <property type="entry name" value="Gln_synth/guanido_kin_cat_dom"/>
</dbReference>
<evidence type="ECO:0000256" key="1">
    <source>
        <dbReference type="ARBA" id="ARBA00005306"/>
    </source>
</evidence>
<comment type="similarity">
    <text evidence="1 7">Belongs to the GatB/GatE family. GatB subfamily.</text>
</comment>
<organism evidence="9 10">
    <name type="scientific">Chironomus riparius</name>
    <dbReference type="NCBI Taxonomy" id="315576"/>
    <lineage>
        <taxon>Eukaryota</taxon>
        <taxon>Metazoa</taxon>
        <taxon>Ecdysozoa</taxon>
        <taxon>Arthropoda</taxon>
        <taxon>Hexapoda</taxon>
        <taxon>Insecta</taxon>
        <taxon>Pterygota</taxon>
        <taxon>Neoptera</taxon>
        <taxon>Endopterygota</taxon>
        <taxon>Diptera</taxon>
        <taxon>Nematocera</taxon>
        <taxon>Chironomoidea</taxon>
        <taxon>Chironomidae</taxon>
        <taxon>Chironominae</taxon>
        <taxon>Chironomus</taxon>
    </lineage>
</organism>
<dbReference type="GO" id="GO:0005739">
    <property type="term" value="C:mitochondrion"/>
    <property type="evidence" value="ECO:0007669"/>
    <property type="project" value="UniProtKB-SubCell"/>
</dbReference>
<dbReference type="NCBIfam" id="NF004014">
    <property type="entry name" value="PRK05477.1-4"/>
    <property type="match status" value="1"/>
</dbReference>
<name>A0A9N9RUM0_9DIPT</name>
<dbReference type="EC" id="6.3.5.-" evidence="7"/>
<dbReference type="PANTHER" id="PTHR11659:SF0">
    <property type="entry name" value="GLUTAMYL-TRNA(GLN) AMIDOTRANSFERASE SUBUNIT B, MITOCHONDRIAL"/>
    <property type="match status" value="1"/>
</dbReference>
<evidence type="ECO:0000256" key="7">
    <source>
        <dbReference type="HAMAP-Rule" id="MF_03147"/>
    </source>
</evidence>
<dbReference type="GO" id="GO:0050567">
    <property type="term" value="F:glutaminyl-tRNA synthase (glutamine-hydrolyzing) activity"/>
    <property type="evidence" value="ECO:0007669"/>
    <property type="project" value="UniProtKB-UniRule"/>
</dbReference>
<dbReference type="Pfam" id="PF02934">
    <property type="entry name" value="GatB_N"/>
    <property type="match status" value="1"/>
</dbReference>
<dbReference type="SMART" id="SM00845">
    <property type="entry name" value="GatB_Yqey"/>
    <property type="match status" value="1"/>
</dbReference>
<dbReference type="InterPro" id="IPR004413">
    <property type="entry name" value="GatB"/>
</dbReference>
<dbReference type="NCBIfam" id="NF004012">
    <property type="entry name" value="PRK05477.1-2"/>
    <property type="match status" value="1"/>
</dbReference>
<evidence type="ECO:0000259" key="8">
    <source>
        <dbReference type="SMART" id="SM00845"/>
    </source>
</evidence>
<keyword evidence="3 7" id="KW-0547">Nucleotide-binding</keyword>
<gene>
    <name evidence="9" type="ORF">CHIRRI_LOCUS6947</name>
</gene>
<keyword evidence="10" id="KW-1185">Reference proteome</keyword>
<dbReference type="AlphaFoldDB" id="A0A9N9RUM0"/>
<dbReference type="InterPro" id="IPR006075">
    <property type="entry name" value="Asn/Gln-tRNA_Trfase_suB/E_cat"/>
</dbReference>
<dbReference type="SUPFAM" id="SSF55931">
    <property type="entry name" value="Glutamine synthetase/guanido kinase"/>
    <property type="match status" value="1"/>
</dbReference>
<dbReference type="OrthoDB" id="1722066at2759"/>
<evidence type="ECO:0000313" key="9">
    <source>
        <dbReference type="EMBL" id="CAG9804052.1"/>
    </source>
</evidence>
<comment type="subcellular location">
    <subcellularLocation>
        <location evidence="7">Mitochondrion</location>
    </subcellularLocation>
</comment>
<reference evidence="9" key="1">
    <citation type="submission" date="2022-01" db="EMBL/GenBank/DDBJ databases">
        <authorList>
            <person name="King R."/>
        </authorList>
    </citation>
    <scope>NUCLEOTIDE SEQUENCE</scope>
</reference>